<organism evidence="8">
    <name type="scientific">Geoalkalibacter subterraneus</name>
    <dbReference type="NCBI Taxonomy" id="483547"/>
    <lineage>
        <taxon>Bacteria</taxon>
        <taxon>Pseudomonadati</taxon>
        <taxon>Thermodesulfobacteriota</taxon>
        <taxon>Desulfuromonadia</taxon>
        <taxon>Desulfuromonadales</taxon>
        <taxon>Geoalkalibacteraceae</taxon>
        <taxon>Geoalkalibacter</taxon>
    </lineage>
</organism>
<dbReference type="GO" id="GO:0002926">
    <property type="term" value="P:tRNA wobble base 5-methoxycarbonylmethyl-2-thiouridinylation"/>
    <property type="evidence" value="ECO:0007669"/>
    <property type="project" value="TreeGrafter"/>
</dbReference>
<keyword evidence="3" id="KW-0949">S-adenosyl-L-methionine</keyword>
<evidence type="ECO:0000256" key="3">
    <source>
        <dbReference type="ARBA" id="ARBA00022691"/>
    </source>
</evidence>
<dbReference type="InterPro" id="IPR007197">
    <property type="entry name" value="rSAM"/>
</dbReference>
<evidence type="ECO:0000313" key="8">
    <source>
        <dbReference type="EMBL" id="HDR46844.1"/>
    </source>
</evidence>
<dbReference type="InterPro" id="IPR006638">
    <property type="entry name" value="Elp3/MiaA/NifB-like_rSAM"/>
</dbReference>
<evidence type="ECO:0000256" key="2">
    <source>
        <dbReference type="ARBA" id="ARBA00022485"/>
    </source>
</evidence>
<evidence type="ECO:0000256" key="6">
    <source>
        <dbReference type="ARBA" id="ARBA00023014"/>
    </source>
</evidence>
<dbReference type="InterPro" id="IPR039661">
    <property type="entry name" value="ELP3"/>
</dbReference>
<dbReference type="GO" id="GO:0003824">
    <property type="term" value="F:catalytic activity"/>
    <property type="evidence" value="ECO:0007669"/>
    <property type="project" value="InterPro"/>
</dbReference>
<comment type="cofactor">
    <cofactor evidence="1">
        <name>[4Fe-4S] cluster</name>
        <dbReference type="ChEBI" id="CHEBI:49883"/>
    </cofactor>
</comment>
<keyword evidence="4" id="KW-0479">Metal-binding</keyword>
<dbReference type="GO" id="GO:0046872">
    <property type="term" value="F:metal ion binding"/>
    <property type="evidence" value="ECO:0007669"/>
    <property type="project" value="UniProtKB-KW"/>
</dbReference>
<evidence type="ECO:0000256" key="1">
    <source>
        <dbReference type="ARBA" id="ARBA00001966"/>
    </source>
</evidence>
<evidence type="ECO:0000259" key="7">
    <source>
        <dbReference type="PROSITE" id="PS51918"/>
    </source>
</evidence>
<dbReference type="PANTHER" id="PTHR11135:SF0">
    <property type="entry name" value="ELONGATOR COMPLEX PROTEIN 3"/>
    <property type="match status" value="1"/>
</dbReference>
<dbReference type="InterPro" id="IPR032432">
    <property type="entry name" value="Radical_SAM_C"/>
</dbReference>
<gene>
    <name evidence="8" type="ORF">ENN94_03990</name>
</gene>
<dbReference type="PANTHER" id="PTHR11135">
    <property type="entry name" value="HISTONE ACETYLTRANSFERASE-RELATED"/>
    <property type="match status" value="1"/>
</dbReference>
<evidence type="ECO:0000256" key="5">
    <source>
        <dbReference type="ARBA" id="ARBA00023004"/>
    </source>
</evidence>
<evidence type="ECO:0000256" key="4">
    <source>
        <dbReference type="ARBA" id="ARBA00022723"/>
    </source>
</evidence>
<dbReference type="InterPro" id="IPR058240">
    <property type="entry name" value="rSAM_sf"/>
</dbReference>
<dbReference type="GO" id="GO:0051539">
    <property type="term" value="F:4 iron, 4 sulfur cluster binding"/>
    <property type="evidence" value="ECO:0007669"/>
    <property type="project" value="UniProtKB-KW"/>
</dbReference>
<dbReference type="SFLD" id="SFLDG01082">
    <property type="entry name" value="B12-binding_domain_containing"/>
    <property type="match status" value="1"/>
</dbReference>
<comment type="caution">
    <text evidence="8">The sequence shown here is derived from an EMBL/GenBank/DDBJ whole genome shotgun (WGS) entry which is preliminary data.</text>
</comment>
<protein>
    <submittedName>
        <fullName evidence="8">Radical SAM protein</fullName>
    </submittedName>
</protein>
<dbReference type="SFLD" id="SFLDG01086">
    <property type="entry name" value="elongater_protein-like"/>
    <property type="match status" value="1"/>
</dbReference>
<keyword evidence="6" id="KW-0411">Iron-sulfur</keyword>
<dbReference type="InterPro" id="IPR023404">
    <property type="entry name" value="rSAM_horseshoe"/>
</dbReference>
<dbReference type="SMART" id="SM00729">
    <property type="entry name" value="Elp3"/>
    <property type="match status" value="1"/>
</dbReference>
<proteinExistence type="predicted"/>
<dbReference type="Pfam" id="PF16199">
    <property type="entry name" value="Radical_SAM_C"/>
    <property type="match status" value="1"/>
</dbReference>
<accession>A0A831LHD9</accession>
<keyword evidence="2" id="KW-0004">4Fe-4S</keyword>
<dbReference type="Pfam" id="PF04055">
    <property type="entry name" value="Radical_SAM"/>
    <property type="match status" value="1"/>
</dbReference>
<dbReference type="CDD" id="cd01335">
    <property type="entry name" value="Radical_SAM"/>
    <property type="match status" value="1"/>
</dbReference>
<dbReference type="SFLD" id="SFLDS00029">
    <property type="entry name" value="Radical_SAM"/>
    <property type="match status" value="1"/>
</dbReference>
<sequence>MQIFPLFLPHQGCPHRCCFCDQRRTTQQFCAFEHGRIESELAEMIPGDGPGEGEIAFYGGTFTLLPTAEQQALLKLALGYMNRGLVRGIRVSTRPDALEDCQVEFLVGHGVTTVEIGAQSFDDRVLNAAGRGHDAVSTLDAVERLRKAGMKIGLQLMPGLPGSSFDEALFSLRTAFEARPEFLRIYPTVVFPGTELESLWRRGLYRPWSLNEAVDVCADMLKECRRHSMPVIRLGLQQVEGLECGGVAAGPHHPAFGQLVRSQLWYNALMRLLSPLQNETAPFRVRVSRADLGDILGHRRTNIEKLQKLVPGLVFEGCDDLRREHLAVEDQLFHLDTLLQQNPREEKHESIFG</sequence>
<keyword evidence="5" id="KW-0408">Iron</keyword>
<feature type="domain" description="Radical SAM core" evidence="7">
    <location>
        <begin position="1"/>
        <end position="223"/>
    </location>
</feature>
<reference evidence="8" key="1">
    <citation type="journal article" date="2020" name="mSystems">
        <title>Genome- and Community-Level Interaction Insights into Carbon Utilization and Element Cycling Functions of Hydrothermarchaeota in Hydrothermal Sediment.</title>
        <authorList>
            <person name="Zhou Z."/>
            <person name="Liu Y."/>
            <person name="Xu W."/>
            <person name="Pan J."/>
            <person name="Luo Z.H."/>
            <person name="Li M."/>
        </authorList>
    </citation>
    <scope>NUCLEOTIDE SEQUENCE [LARGE SCALE GENOMIC DNA]</scope>
    <source>
        <strain evidence="8">SpSt-1220</strain>
    </source>
</reference>
<dbReference type="PROSITE" id="PS51918">
    <property type="entry name" value="RADICAL_SAM"/>
    <property type="match status" value="1"/>
</dbReference>
<dbReference type="AlphaFoldDB" id="A0A831LHD9"/>
<dbReference type="SUPFAM" id="SSF102114">
    <property type="entry name" value="Radical SAM enzymes"/>
    <property type="match status" value="1"/>
</dbReference>
<dbReference type="Gene3D" id="3.80.30.20">
    <property type="entry name" value="tm_1862 like domain"/>
    <property type="match status" value="1"/>
</dbReference>
<dbReference type="GO" id="GO:0005737">
    <property type="term" value="C:cytoplasm"/>
    <property type="evidence" value="ECO:0007669"/>
    <property type="project" value="TreeGrafter"/>
</dbReference>
<name>A0A831LHD9_9BACT</name>
<dbReference type="Proteomes" id="UP000886162">
    <property type="component" value="Unassembled WGS sequence"/>
</dbReference>
<dbReference type="EMBL" id="DSDO01000281">
    <property type="protein sequence ID" value="HDR46844.1"/>
    <property type="molecule type" value="Genomic_DNA"/>
</dbReference>